<accession>A0AAD3SDC9</accession>
<dbReference type="AlphaFoldDB" id="A0AAD3SDC9"/>
<evidence type="ECO:0000313" key="2">
    <source>
        <dbReference type="EMBL" id="GMH08635.1"/>
    </source>
</evidence>
<name>A0AAD3SDC9_NEPGR</name>
<organism evidence="2 3">
    <name type="scientific">Nepenthes gracilis</name>
    <name type="common">Slender pitcher plant</name>
    <dbReference type="NCBI Taxonomy" id="150966"/>
    <lineage>
        <taxon>Eukaryota</taxon>
        <taxon>Viridiplantae</taxon>
        <taxon>Streptophyta</taxon>
        <taxon>Embryophyta</taxon>
        <taxon>Tracheophyta</taxon>
        <taxon>Spermatophyta</taxon>
        <taxon>Magnoliopsida</taxon>
        <taxon>eudicotyledons</taxon>
        <taxon>Gunneridae</taxon>
        <taxon>Pentapetalae</taxon>
        <taxon>Caryophyllales</taxon>
        <taxon>Nepenthaceae</taxon>
        <taxon>Nepenthes</taxon>
    </lineage>
</organism>
<proteinExistence type="predicted"/>
<comment type="caution">
    <text evidence="2">The sequence shown here is derived from an EMBL/GenBank/DDBJ whole genome shotgun (WGS) entry which is preliminary data.</text>
</comment>
<feature type="region of interest" description="Disordered" evidence="1">
    <location>
        <begin position="201"/>
        <end position="220"/>
    </location>
</feature>
<protein>
    <submittedName>
        <fullName evidence="2">Uncharacterized protein</fullName>
    </submittedName>
</protein>
<sequence length="220" mass="24613">MADEGRAFALREEDRAELNGFNVEALWASQNVHDGSLAKLSTDDLAQTDAKLEHKQIEAHVLLSVPLLHPVNNLEMQILPVPSSTNSANLNPKSLETSNQDVFFWSQEILWRMGQALLKPRAIDVWPKKQEPFDGNGQELSPLDDIDLVNGSGDLWNRAKIDNASRISVKEQGYYEWKQAGGIGVWRYGGTVKITPFHKEESSSSSICSENAYESPDDYE</sequence>
<dbReference type="EMBL" id="BSYO01000008">
    <property type="protein sequence ID" value="GMH08635.1"/>
    <property type="molecule type" value="Genomic_DNA"/>
</dbReference>
<evidence type="ECO:0000313" key="3">
    <source>
        <dbReference type="Proteomes" id="UP001279734"/>
    </source>
</evidence>
<dbReference type="Proteomes" id="UP001279734">
    <property type="component" value="Unassembled WGS sequence"/>
</dbReference>
<gene>
    <name evidence="2" type="ORF">Nepgr_010475</name>
</gene>
<reference evidence="2" key="1">
    <citation type="submission" date="2023-05" db="EMBL/GenBank/DDBJ databases">
        <title>Nepenthes gracilis genome sequencing.</title>
        <authorList>
            <person name="Fukushima K."/>
        </authorList>
    </citation>
    <scope>NUCLEOTIDE SEQUENCE</scope>
    <source>
        <strain evidence="2">SING2019-196</strain>
    </source>
</reference>
<keyword evidence="3" id="KW-1185">Reference proteome</keyword>
<feature type="compositionally biased region" description="Low complexity" evidence="1">
    <location>
        <begin position="203"/>
        <end position="214"/>
    </location>
</feature>
<evidence type="ECO:0000256" key="1">
    <source>
        <dbReference type="SAM" id="MobiDB-lite"/>
    </source>
</evidence>